<dbReference type="SUPFAM" id="SSF48726">
    <property type="entry name" value="Immunoglobulin"/>
    <property type="match status" value="1"/>
</dbReference>
<dbReference type="GO" id="GO:0002250">
    <property type="term" value="P:adaptive immune response"/>
    <property type="evidence" value="ECO:0007669"/>
    <property type="project" value="UniProtKB-KW"/>
</dbReference>
<dbReference type="InParanoid" id="A0A1S3FKC2"/>
<feature type="domain" description="Immunoglobulin V-set" evidence="6">
    <location>
        <begin position="25"/>
        <end position="113"/>
    </location>
</feature>
<evidence type="ECO:0000259" key="6">
    <source>
        <dbReference type="Pfam" id="PF07686"/>
    </source>
</evidence>
<dbReference type="PANTHER" id="PTHR23268:SF92">
    <property type="entry name" value="T CELL RECEPTOR BETA VARIABLE 3-1"/>
    <property type="match status" value="1"/>
</dbReference>
<keyword evidence="2" id="KW-0391">Immunity</keyword>
<proteinExistence type="predicted"/>
<feature type="signal peptide" evidence="5">
    <location>
        <begin position="1"/>
        <end position="21"/>
    </location>
</feature>
<reference evidence="8" key="1">
    <citation type="submission" date="2025-08" db="UniProtKB">
        <authorList>
            <consortium name="RefSeq"/>
        </authorList>
    </citation>
    <scope>IDENTIFICATION</scope>
    <source>
        <tissue evidence="8">Kidney</tissue>
    </source>
</reference>
<dbReference type="RefSeq" id="XP_012877028.1">
    <property type="nucleotide sequence ID" value="XM_013021574.1"/>
</dbReference>
<evidence type="ECO:0000256" key="4">
    <source>
        <dbReference type="ARBA" id="ARBA00023319"/>
    </source>
</evidence>
<dbReference type="GO" id="GO:0007166">
    <property type="term" value="P:cell surface receptor signaling pathway"/>
    <property type="evidence" value="ECO:0007669"/>
    <property type="project" value="TreeGrafter"/>
</dbReference>
<dbReference type="InterPro" id="IPR013783">
    <property type="entry name" value="Ig-like_fold"/>
</dbReference>
<evidence type="ECO:0000256" key="1">
    <source>
        <dbReference type="ARBA" id="ARBA00022729"/>
    </source>
</evidence>
<dbReference type="GO" id="GO:0005886">
    <property type="term" value="C:plasma membrane"/>
    <property type="evidence" value="ECO:0007669"/>
    <property type="project" value="TreeGrafter"/>
</dbReference>
<keyword evidence="4" id="KW-0393">Immunoglobulin domain</keyword>
<keyword evidence="3" id="KW-1064">Adaptive immunity</keyword>
<protein>
    <submittedName>
        <fullName evidence="8">Uncharacterized protein LOC105989482</fullName>
    </submittedName>
</protein>
<dbReference type="Pfam" id="PF07686">
    <property type="entry name" value="V-set"/>
    <property type="match status" value="1"/>
</dbReference>
<evidence type="ECO:0000256" key="3">
    <source>
        <dbReference type="ARBA" id="ARBA00023130"/>
    </source>
</evidence>
<evidence type="ECO:0000313" key="8">
    <source>
        <dbReference type="RefSeq" id="XP_012877028.1"/>
    </source>
</evidence>
<dbReference type="InterPro" id="IPR013106">
    <property type="entry name" value="Ig_V-set"/>
</dbReference>
<keyword evidence="1 5" id="KW-0732">Signal</keyword>
<keyword evidence="7" id="KW-1185">Reference proteome</keyword>
<evidence type="ECO:0000313" key="7">
    <source>
        <dbReference type="Proteomes" id="UP000081671"/>
    </source>
</evidence>
<sequence>MGCRLLCCVALCLLRAGSLDTAVSQDPKYLVTQVGNKKSLNCKQNLGHNAMYWYKQDSKQLLKLMFIYYNKELNLNETVPSRFSPEAPDKAHLNLHVKFPELEDSAMYLCASSQDTALQIHCLPVHKPPGQPGSGGGLVFTHACAPSPWDQNECSSYGPAFLFTKWRNSSLINANTANLNRNQGLGCMVTKVAVEPIKSVAFFLVKLPRLCLTYGMWAAEGEISEGSQRMSVRSCKWQSSISASQNLRPISNQPSYPLTESTDKRTSVIPDTWLG</sequence>
<dbReference type="AlphaFoldDB" id="A0A1S3FKC2"/>
<dbReference type="GeneID" id="105989482"/>
<feature type="chain" id="PRO_5010277205" evidence="5">
    <location>
        <begin position="22"/>
        <end position="275"/>
    </location>
</feature>
<dbReference type="OrthoDB" id="9527848at2759"/>
<dbReference type="KEGG" id="dord:105989482"/>
<accession>A0A1S3FKC2</accession>
<dbReference type="Gene3D" id="2.60.40.10">
    <property type="entry name" value="Immunoglobulins"/>
    <property type="match status" value="1"/>
</dbReference>
<dbReference type="PANTHER" id="PTHR23268">
    <property type="entry name" value="T-CELL RECEPTOR BETA CHAIN"/>
    <property type="match status" value="1"/>
</dbReference>
<organism evidence="7 8">
    <name type="scientific">Dipodomys ordii</name>
    <name type="common">Ord's kangaroo rat</name>
    <dbReference type="NCBI Taxonomy" id="10020"/>
    <lineage>
        <taxon>Eukaryota</taxon>
        <taxon>Metazoa</taxon>
        <taxon>Chordata</taxon>
        <taxon>Craniata</taxon>
        <taxon>Vertebrata</taxon>
        <taxon>Euteleostomi</taxon>
        <taxon>Mammalia</taxon>
        <taxon>Eutheria</taxon>
        <taxon>Euarchontoglires</taxon>
        <taxon>Glires</taxon>
        <taxon>Rodentia</taxon>
        <taxon>Castorimorpha</taxon>
        <taxon>Heteromyidae</taxon>
        <taxon>Dipodomyinae</taxon>
        <taxon>Dipodomys</taxon>
    </lineage>
</organism>
<name>A0A1S3FKC2_DIPOR</name>
<dbReference type="InterPro" id="IPR050413">
    <property type="entry name" value="TCR_beta_variable"/>
</dbReference>
<dbReference type="Proteomes" id="UP000081671">
    <property type="component" value="Unplaced"/>
</dbReference>
<gene>
    <name evidence="8" type="primary">LOC105989482</name>
</gene>
<evidence type="ECO:0000256" key="2">
    <source>
        <dbReference type="ARBA" id="ARBA00022859"/>
    </source>
</evidence>
<evidence type="ECO:0000256" key="5">
    <source>
        <dbReference type="SAM" id="SignalP"/>
    </source>
</evidence>
<dbReference type="InterPro" id="IPR036179">
    <property type="entry name" value="Ig-like_dom_sf"/>
</dbReference>